<evidence type="ECO:0000256" key="1">
    <source>
        <dbReference type="SAM" id="MobiDB-lite"/>
    </source>
</evidence>
<dbReference type="AlphaFoldDB" id="A0A067K4Z4"/>
<protein>
    <submittedName>
        <fullName evidence="2">Uncharacterized protein</fullName>
    </submittedName>
</protein>
<gene>
    <name evidence="2" type="ORF">JCGZ_18401</name>
</gene>
<sequence>MNSSRDEDVQVLHDQSGDESFEDIDLEASEVQYRKENVRIVNILSNIDEGELLDICFMYSIVLECKLIRPSGNMRVTEALDEDSIMMGLAVVKLRQVITVGYLVCSPSGSMRPNPSPTGMAPKKTKSSKMAKVTEAMKK</sequence>
<feature type="region of interest" description="Disordered" evidence="1">
    <location>
        <begin position="109"/>
        <end position="139"/>
    </location>
</feature>
<evidence type="ECO:0000313" key="2">
    <source>
        <dbReference type="EMBL" id="KDP30113.1"/>
    </source>
</evidence>
<reference evidence="2 3" key="1">
    <citation type="journal article" date="2014" name="PLoS ONE">
        <title>Global Analysis of Gene Expression Profiles in Physic Nut (Jatropha curcas L.) Seedlings Exposed to Salt Stress.</title>
        <authorList>
            <person name="Zhang L."/>
            <person name="Zhang C."/>
            <person name="Wu P."/>
            <person name="Chen Y."/>
            <person name="Li M."/>
            <person name="Jiang H."/>
            <person name="Wu G."/>
        </authorList>
    </citation>
    <scope>NUCLEOTIDE SEQUENCE [LARGE SCALE GENOMIC DNA]</scope>
    <source>
        <strain evidence="3">cv. GZQX0401</strain>
        <tissue evidence="2">Young leaves</tissue>
    </source>
</reference>
<organism evidence="2 3">
    <name type="scientific">Jatropha curcas</name>
    <name type="common">Barbados nut</name>
    <dbReference type="NCBI Taxonomy" id="180498"/>
    <lineage>
        <taxon>Eukaryota</taxon>
        <taxon>Viridiplantae</taxon>
        <taxon>Streptophyta</taxon>
        <taxon>Embryophyta</taxon>
        <taxon>Tracheophyta</taxon>
        <taxon>Spermatophyta</taxon>
        <taxon>Magnoliopsida</taxon>
        <taxon>eudicotyledons</taxon>
        <taxon>Gunneridae</taxon>
        <taxon>Pentapetalae</taxon>
        <taxon>rosids</taxon>
        <taxon>fabids</taxon>
        <taxon>Malpighiales</taxon>
        <taxon>Euphorbiaceae</taxon>
        <taxon>Crotonoideae</taxon>
        <taxon>Jatropheae</taxon>
        <taxon>Jatropha</taxon>
    </lineage>
</organism>
<proteinExistence type="predicted"/>
<accession>A0A067K4Z4</accession>
<evidence type="ECO:0000313" key="3">
    <source>
        <dbReference type="Proteomes" id="UP000027138"/>
    </source>
</evidence>
<name>A0A067K4Z4_JATCU</name>
<dbReference type="Proteomes" id="UP000027138">
    <property type="component" value="Unassembled WGS sequence"/>
</dbReference>
<keyword evidence="3" id="KW-1185">Reference proteome</keyword>
<dbReference type="EMBL" id="KK914706">
    <property type="protein sequence ID" value="KDP30113.1"/>
    <property type="molecule type" value="Genomic_DNA"/>
</dbReference>